<accession>A0ACC6QHM4</accession>
<protein>
    <submittedName>
        <fullName evidence="1">Uncharacterized protein</fullName>
    </submittedName>
</protein>
<comment type="caution">
    <text evidence="1">The sequence shown here is derived from an EMBL/GenBank/DDBJ whole genome shotgun (WGS) entry which is preliminary data.</text>
</comment>
<evidence type="ECO:0000313" key="2">
    <source>
        <dbReference type="Proteomes" id="UP001375539"/>
    </source>
</evidence>
<organism evidence="1 2">
    <name type="scientific">Streptomyces pratisoli</name>
    <dbReference type="NCBI Taxonomy" id="3139917"/>
    <lineage>
        <taxon>Bacteria</taxon>
        <taxon>Bacillati</taxon>
        <taxon>Actinomycetota</taxon>
        <taxon>Actinomycetes</taxon>
        <taxon>Kitasatosporales</taxon>
        <taxon>Streptomycetaceae</taxon>
        <taxon>Streptomyces</taxon>
    </lineage>
</organism>
<keyword evidence="2" id="KW-1185">Reference proteome</keyword>
<dbReference type="Proteomes" id="UP001375539">
    <property type="component" value="Unassembled WGS sequence"/>
</dbReference>
<dbReference type="EMBL" id="JBBKAI010000002">
    <property type="protein sequence ID" value="MEJ8658015.1"/>
    <property type="molecule type" value="Genomic_DNA"/>
</dbReference>
<gene>
    <name evidence="1" type="ORF">WKI58_16010</name>
</gene>
<reference evidence="1" key="1">
    <citation type="submission" date="2024-03" db="EMBL/GenBank/DDBJ databases">
        <title>Novel Streptomyces species of biotechnological and ecological value are a feature of Machair soil.</title>
        <authorList>
            <person name="Prole J.R."/>
            <person name="Goodfellow M."/>
            <person name="Allenby N."/>
            <person name="Ward A.C."/>
        </authorList>
    </citation>
    <scope>NUCLEOTIDE SEQUENCE</scope>
    <source>
        <strain evidence="1">MS1.AVA.4</strain>
    </source>
</reference>
<name>A0ACC6QHM4_9ACTN</name>
<evidence type="ECO:0000313" key="1">
    <source>
        <dbReference type="EMBL" id="MEJ8658015.1"/>
    </source>
</evidence>
<sequence>MSTPPPPHGHPQHQGYPPQQPYGAPPQPYGAPQGQPGTGPYGAPPQQPNPYGSPQGQPTPYGAPQGQPWPQQQGGWSAPPPVPPKKSFWSGPKAGIIGASIAVGLLALSWAGNNLGGGSGSYPEATHKVTLPKTLLDGRYTLAQDLSEQGESALAGTSEADIRDAKAVVGQYTSVDADGAGVLVLSGMYGRIKNPDSVRNSMLKGAAEADGATVAVPPKDIEVAGSDVTVSCEVVTTASAGGEKTPFAMCAWADDNTGVSVAEVTPKSAAQSPESIDLEAAAANALKVRDEIRKPIA</sequence>
<proteinExistence type="predicted"/>